<keyword evidence="5" id="KW-0479">Metal-binding</keyword>
<evidence type="ECO:0000259" key="10">
    <source>
        <dbReference type="Pfam" id="PF00432"/>
    </source>
</evidence>
<dbReference type="PANTHER" id="PTHR11774:SF11">
    <property type="entry name" value="GERANYLGERANYL TRANSFERASE TYPE-2 SUBUNIT BETA"/>
    <property type="match status" value="1"/>
</dbReference>
<evidence type="ECO:0000256" key="4">
    <source>
        <dbReference type="ARBA" id="ARBA00022679"/>
    </source>
</evidence>
<evidence type="ECO:0000256" key="2">
    <source>
        <dbReference type="ARBA" id="ARBA00010497"/>
    </source>
</evidence>
<evidence type="ECO:0000256" key="6">
    <source>
        <dbReference type="ARBA" id="ARBA00022737"/>
    </source>
</evidence>
<evidence type="ECO:0000256" key="1">
    <source>
        <dbReference type="ARBA" id="ARBA00001947"/>
    </source>
</evidence>
<feature type="domain" description="Prenyltransferase alpha-alpha toroid" evidence="10">
    <location>
        <begin position="144"/>
        <end position="292"/>
    </location>
</feature>
<evidence type="ECO:0000256" key="9">
    <source>
        <dbReference type="ARBA" id="ARBA00032766"/>
    </source>
</evidence>
<feature type="non-terminal residue" evidence="11">
    <location>
        <position position="961"/>
    </location>
</feature>
<accession>A0A0F9N889</accession>
<evidence type="ECO:0000256" key="7">
    <source>
        <dbReference type="ARBA" id="ARBA00022833"/>
    </source>
</evidence>
<evidence type="ECO:0000256" key="3">
    <source>
        <dbReference type="ARBA" id="ARBA00022602"/>
    </source>
</evidence>
<dbReference type="EMBL" id="LAZR01003848">
    <property type="protein sequence ID" value="KKN14134.1"/>
    <property type="molecule type" value="Genomic_DNA"/>
</dbReference>
<protein>
    <recommendedName>
        <fullName evidence="8">Geranylgeranyl transferase type II subunit beta</fullName>
    </recommendedName>
    <alternativeName>
        <fullName evidence="9">Type II protein geranyl-geranyltransferase subunit beta</fullName>
    </alternativeName>
</protein>
<keyword evidence="7" id="KW-0862">Zinc</keyword>
<dbReference type="InterPro" id="IPR008930">
    <property type="entry name" value="Terpenoid_cyclase/PrenylTrfase"/>
</dbReference>
<dbReference type="InterPro" id="IPR001330">
    <property type="entry name" value="Prenyltrans"/>
</dbReference>
<dbReference type="Pfam" id="PF00432">
    <property type="entry name" value="Prenyltrans"/>
    <property type="match status" value="3"/>
</dbReference>
<dbReference type="AlphaFoldDB" id="A0A0F9N889"/>
<dbReference type="SUPFAM" id="SSF48239">
    <property type="entry name" value="Terpenoid cyclases/Protein prenyltransferases"/>
    <property type="match status" value="2"/>
</dbReference>
<feature type="domain" description="Prenyltransferase alpha-alpha toroid" evidence="10">
    <location>
        <begin position="62"/>
        <end position="122"/>
    </location>
</feature>
<gene>
    <name evidence="11" type="ORF">LCGC14_0999200</name>
</gene>
<comment type="caution">
    <text evidence="11">The sequence shown here is derived from an EMBL/GenBank/DDBJ whole genome shotgun (WGS) entry which is preliminary data.</text>
</comment>
<proteinExistence type="inferred from homology"/>
<dbReference type="GO" id="GO:0008318">
    <property type="term" value="F:protein prenyltransferase activity"/>
    <property type="evidence" value="ECO:0007669"/>
    <property type="project" value="InterPro"/>
</dbReference>
<evidence type="ECO:0000256" key="8">
    <source>
        <dbReference type="ARBA" id="ARBA00030816"/>
    </source>
</evidence>
<organism evidence="11">
    <name type="scientific">marine sediment metagenome</name>
    <dbReference type="NCBI Taxonomy" id="412755"/>
    <lineage>
        <taxon>unclassified sequences</taxon>
        <taxon>metagenomes</taxon>
        <taxon>ecological metagenomes</taxon>
    </lineage>
</organism>
<sequence length="961" mass="110488">MNFRNRRTLCFLGLFIVVNLAFFYYFSSLNFTVDEKPAKENLRNPIKNSPKVSNYNSINEILDAKIFNYSTYGYFPQSYQPSLQSTYYGLYILDKIGRLSTINQTEIINFIMSHYDTGVGIFLDDYSRRYLDINISKTFYPLTSVLEINSYAVLSLDILGRLDLINTQWLINYIWSCYNPVSSGFIGQPYNFILPPYFKLATLDNTYFAILTLDLLMSNWNSHLTEKNDLISFIDNLQSTDTFFWYFGGFLNDEDLSLDTLSMFEPSLLSSYYAVGALDIFGAIGAIDYNNFYQYLDGLYDSQEDNFQMAYFLPIQNSGNIVATSLGLILSDLTGYSSIDRNEVINFILNNRNNKGIWNYSTDFVYSELIDTFQVVRSLSEAGELSQISVGEKEAIADSLTLFFMYGGFSLLSHDYTSINLLYSLINAFDVNNRLSDLDFQYLYTIIERSCLYKSIVDSEGFFSGLVFEENNLGYRSFPIEYYLSGNQNYLPEAERILMSHESTFMALNSLNLISKLGNFGVIHDLNDLVDSIVDSQFLEVGYSNYGGFLPFLTFSLGSMPYQNEKIFTEYSYYAIKALELLSIYLGLGNITNLAFDVNALNTFIHDKIVEDASYIYFDSGYAPTSEVLIKNTYQAIYILKAIAQFDLDEQKIRNFVLNNVNYSDIRSVYYSYKISELLSIQISLDYDLIYILIGNIYSKEGHNYFQTVERKKINPEIFYWISYMVENDLGNSNVYINIDHLESFKFLSTGNNITFTITSKYSGTYWYWIDEVLVETNTFNRDGETIVYSLDSYNDRIKDYTVKINATALDESYGEITSSFSVYSDSSTLISITSLENCNFLSTGNNITFQIDADYGGTYWYWIDGAMVDSSTFNAYGETFVYSLDEFTDEIKDYDVKINATALDGHYGEIITTFSVYSNSSTIITIDQLNNYEFMTTGNNITFHINSQYPDRYNFSINNV</sequence>
<keyword evidence="6" id="KW-0677">Repeat</keyword>
<reference evidence="11" key="1">
    <citation type="journal article" date="2015" name="Nature">
        <title>Complex archaea that bridge the gap between prokaryotes and eukaryotes.</title>
        <authorList>
            <person name="Spang A."/>
            <person name="Saw J.H."/>
            <person name="Jorgensen S.L."/>
            <person name="Zaremba-Niedzwiedzka K."/>
            <person name="Martijn J."/>
            <person name="Lind A.E."/>
            <person name="van Eijk R."/>
            <person name="Schleper C."/>
            <person name="Guy L."/>
            <person name="Ettema T.J."/>
        </authorList>
    </citation>
    <scope>NUCLEOTIDE SEQUENCE</scope>
</reference>
<evidence type="ECO:0000313" key="11">
    <source>
        <dbReference type="EMBL" id="KKN14134.1"/>
    </source>
</evidence>
<dbReference type="PANTHER" id="PTHR11774">
    <property type="entry name" value="GERANYLGERANYL TRANSFERASE TYPE BETA SUBUNIT"/>
    <property type="match status" value="1"/>
</dbReference>
<dbReference type="InterPro" id="IPR045089">
    <property type="entry name" value="PGGT1B-like"/>
</dbReference>
<comment type="cofactor">
    <cofactor evidence="1">
        <name>Zn(2+)</name>
        <dbReference type="ChEBI" id="CHEBI:29105"/>
    </cofactor>
</comment>
<name>A0A0F9N889_9ZZZZ</name>
<dbReference type="Gene3D" id="1.50.10.20">
    <property type="match status" value="2"/>
</dbReference>
<evidence type="ECO:0000256" key="5">
    <source>
        <dbReference type="ARBA" id="ARBA00022723"/>
    </source>
</evidence>
<feature type="domain" description="Prenyltransferase alpha-alpha toroid" evidence="10">
    <location>
        <begin position="505"/>
        <end position="663"/>
    </location>
</feature>
<keyword evidence="4" id="KW-0808">Transferase</keyword>
<comment type="similarity">
    <text evidence="2">Belongs to the protein prenyltransferase subunit beta family.</text>
</comment>
<dbReference type="GO" id="GO:0046872">
    <property type="term" value="F:metal ion binding"/>
    <property type="evidence" value="ECO:0007669"/>
    <property type="project" value="UniProtKB-KW"/>
</dbReference>
<keyword evidence="3" id="KW-0637">Prenyltransferase</keyword>